<evidence type="ECO:0000256" key="1">
    <source>
        <dbReference type="SAM" id="MobiDB-lite"/>
    </source>
</evidence>
<proteinExistence type="predicted"/>
<organism evidence="2 3">
    <name type="scientific">Triparma retinervis</name>
    <dbReference type="NCBI Taxonomy" id="2557542"/>
    <lineage>
        <taxon>Eukaryota</taxon>
        <taxon>Sar</taxon>
        <taxon>Stramenopiles</taxon>
        <taxon>Ochrophyta</taxon>
        <taxon>Bolidophyceae</taxon>
        <taxon>Parmales</taxon>
        <taxon>Triparmaceae</taxon>
        <taxon>Triparma</taxon>
    </lineage>
</organism>
<gene>
    <name evidence="2" type="ORF">TrRE_jg537</name>
</gene>
<feature type="region of interest" description="Disordered" evidence="1">
    <location>
        <begin position="1"/>
        <end position="80"/>
    </location>
</feature>
<name>A0A9W6ZZY0_9STRA</name>
<accession>A0A9W6ZZY0</accession>
<dbReference type="AlphaFoldDB" id="A0A9W6ZZY0"/>
<dbReference type="EMBL" id="BRXZ01001137">
    <property type="protein sequence ID" value="GMH63417.1"/>
    <property type="molecule type" value="Genomic_DNA"/>
</dbReference>
<sequence>MGEVEQKQKQRPSSSRVSRKIMSAREASQGLGSVPPRPSTAKARLRNVKSKTDSRYSLKDGFPSPTPSTVASIKARSSSARTHRLALSREVLRQKVLKASSSKVIYRHVRGERKGTMSADAVMSNNEPKVYYRHEGRGGKEKARISVNAMRANGSVY</sequence>
<reference evidence="2" key="1">
    <citation type="submission" date="2022-07" db="EMBL/GenBank/DDBJ databases">
        <title>Genome analysis of Parmales, a sister group of diatoms, reveals the evolutionary specialization of diatoms from phago-mixotrophs to photoautotrophs.</title>
        <authorList>
            <person name="Ban H."/>
            <person name="Sato S."/>
            <person name="Yoshikawa S."/>
            <person name="Kazumasa Y."/>
            <person name="Nakamura Y."/>
            <person name="Ichinomiya M."/>
            <person name="Saitoh K."/>
            <person name="Sato N."/>
            <person name="Blanc-Mathieu R."/>
            <person name="Endo H."/>
            <person name="Kuwata A."/>
            <person name="Ogata H."/>
        </authorList>
    </citation>
    <scope>NUCLEOTIDE SEQUENCE</scope>
</reference>
<dbReference type="Proteomes" id="UP001165082">
    <property type="component" value="Unassembled WGS sequence"/>
</dbReference>
<feature type="compositionally biased region" description="Polar residues" evidence="1">
    <location>
        <begin position="67"/>
        <end position="80"/>
    </location>
</feature>
<comment type="caution">
    <text evidence="2">The sequence shown here is derived from an EMBL/GenBank/DDBJ whole genome shotgun (WGS) entry which is preliminary data.</text>
</comment>
<evidence type="ECO:0000313" key="2">
    <source>
        <dbReference type="EMBL" id="GMH63417.1"/>
    </source>
</evidence>
<protein>
    <submittedName>
        <fullName evidence="2">Uncharacterized protein</fullName>
    </submittedName>
</protein>
<dbReference type="OrthoDB" id="10598189at2759"/>
<keyword evidence="3" id="KW-1185">Reference proteome</keyword>
<evidence type="ECO:0000313" key="3">
    <source>
        <dbReference type="Proteomes" id="UP001165082"/>
    </source>
</evidence>